<dbReference type="OrthoDB" id="2417001at2"/>
<keyword evidence="3" id="KW-1185">Reference proteome</keyword>
<dbReference type="AlphaFoldDB" id="A0A1W7AAM3"/>
<proteinExistence type="predicted"/>
<organism evidence="2 3">
    <name type="scientific">Macrococcoides canis</name>
    <dbReference type="NCBI Taxonomy" id="1855823"/>
    <lineage>
        <taxon>Bacteria</taxon>
        <taxon>Bacillati</taxon>
        <taxon>Bacillota</taxon>
        <taxon>Bacilli</taxon>
        <taxon>Bacillales</taxon>
        <taxon>Staphylococcaceae</taxon>
        <taxon>Macrococcoides</taxon>
    </lineage>
</organism>
<dbReference type="Pfam" id="PF08378">
    <property type="entry name" value="NERD"/>
    <property type="match status" value="1"/>
</dbReference>
<dbReference type="InterPro" id="IPR011528">
    <property type="entry name" value="NERD"/>
</dbReference>
<dbReference type="Proteomes" id="UP000194154">
    <property type="component" value="Chromosome"/>
</dbReference>
<accession>A0A1W7AAM3</accession>
<dbReference type="EMBL" id="CP021059">
    <property type="protein sequence ID" value="ARQ06574.1"/>
    <property type="molecule type" value="Genomic_DNA"/>
</dbReference>
<dbReference type="GeneID" id="35295059"/>
<protein>
    <submittedName>
        <fullName evidence="2">Nuclease-related domain protein</fullName>
    </submittedName>
</protein>
<evidence type="ECO:0000259" key="1">
    <source>
        <dbReference type="Pfam" id="PF08378"/>
    </source>
</evidence>
<reference evidence="2 3" key="1">
    <citation type="journal article" date="2017" name="Int. J. Syst. Evol. Microbiol.">
        <title>Macrococcus canis sp. nov., a skin bacterium associated with infections in dogs.</title>
        <authorList>
            <person name="Gobeli Brawand S."/>
            <person name="Cotting K."/>
            <person name="Gomez-Sanz E."/>
            <person name="Collaud A."/>
            <person name="Thomann A."/>
            <person name="Brodard I."/>
            <person name="Rodriguez-Campos S."/>
            <person name="Strauss C."/>
            <person name="Perreten V."/>
        </authorList>
    </citation>
    <scope>NUCLEOTIDE SEQUENCE [LARGE SCALE GENOMIC DNA]</scope>
    <source>
        <strain evidence="2 3">KM45013</strain>
    </source>
</reference>
<dbReference type="RefSeq" id="WP_086042235.1">
    <property type="nucleotide sequence ID" value="NZ_CBCRZA010000006.1"/>
</dbReference>
<feature type="domain" description="NERD" evidence="1">
    <location>
        <begin position="38"/>
        <end position="140"/>
    </location>
</feature>
<dbReference type="STRING" id="1855823.MCCS_09270"/>
<evidence type="ECO:0000313" key="2">
    <source>
        <dbReference type="EMBL" id="ARQ06574.1"/>
    </source>
</evidence>
<dbReference type="KEGG" id="mcak:MCCS_09270"/>
<sequence>MFISMYEFSDYERYLLEVKHRTKLNKYDKRNLANFEMGYAGELQFFNHVKSLGGVKLWNTRFELVDEVQYDFLIFHGDYLLHFDIKNYYGNYHVVDNNFVKDDGHVIKDPVDQLFRADYLLKDFCHRHCIHYKVESFMLFINENFNVRGFSGHKRVLFHKDLERILAALNTQPTEEAISAARLIKSFHKPDTYKRIHYYNFEKMRKGIKCPKCRRFLRKFEMTEKKVTCICGNKISKQEAVRIAFDAISVLKKSNVKTSEVMDFTGIGRSTVQRVLSANYASEGSTKGKVYTINKSNHLFVHEAVLKYEIYKNKATQVPE</sequence>
<name>A0A1W7AAM3_9STAP</name>
<evidence type="ECO:0000313" key="3">
    <source>
        <dbReference type="Proteomes" id="UP000194154"/>
    </source>
</evidence>
<gene>
    <name evidence="2" type="ORF">MCCS_09270</name>
</gene>